<evidence type="ECO:0000256" key="3">
    <source>
        <dbReference type="SAM" id="MobiDB-lite"/>
    </source>
</evidence>
<dbReference type="InterPro" id="IPR051299">
    <property type="entry name" value="AB_hydrolase_lip/est"/>
</dbReference>
<evidence type="ECO:0000256" key="4">
    <source>
        <dbReference type="SAM" id="SignalP"/>
    </source>
</evidence>
<dbReference type="Gene3D" id="3.40.50.1820">
    <property type="entry name" value="alpha/beta hydrolase"/>
    <property type="match status" value="1"/>
</dbReference>
<dbReference type="PANTHER" id="PTHR46640:SF1">
    <property type="entry name" value="FUNGAL LIPASE-LIKE DOMAIN-CONTAINING PROTEIN-RELATED"/>
    <property type="match status" value="1"/>
</dbReference>
<dbReference type="AlphaFoldDB" id="A0A0G2F638"/>
<dbReference type="GO" id="GO:0016787">
    <property type="term" value="F:hydrolase activity"/>
    <property type="evidence" value="ECO:0007669"/>
    <property type="project" value="UniProtKB-KW"/>
</dbReference>
<organism evidence="6 7">
    <name type="scientific">Diaporthe ampelina</name>
    <dbReference type="NCBI Taxonomy" id="1214573"/>
    <lineage>
        <taxon>Eukaryota</taxon>
        <taxon>Fungi</taxon>
        <taxon>Dikarya</taxon>
        <taxon>Ascomycota</taxon>
        <taxon>Pezizomycotina</taxon>
        <taxon>Sordariomycetes</taxon>
        <taxon>Sordariomycetidae</taxon>
        <taxon>Diaporthales</taxon>
        <taxon>Diaporthaceae</taxon>
        <taxon>Diaporthe</taxon>
    </lineage>
</organism>
<feature type="region of interest" description="Disordered" evidence="3">
    <location>
        <begin position="228"/>
        <end position="247"/>
    </location>
</feature>
<dbReference type="CDD" id="cd00519">
    <property type="entry name" value="Lipase_3"/>
    <property type="match status" value="1"/>
</dbReference>
<evidence type="ECO:0000256" key="1">
    <source>
        <dbReference type="ARBA" id="ARBA00022729"/>
    </source>
</evidence>
<dbReference type="GO" id="GO:0006629">
    <property type="term" value="P:lipid metabolic process"/>
    <property type="evidence" value="ECO:0007669"/>
    <property type="project" value="InterPro"/>
</dbReference>
<sequence>MRSLTFASLFASVALAQKTQVSTTVYDQLSRYARFASASYSSNCANPPFGSSVEKEFEDKKTDTQVTLFRDDNAQEYILSFRGTSNVQDFLTDLDQTLVSCSAADGISCLGCTCAQGYLGQYVSVQDDIVTTLTSSLASSPSYQLVVTGHSMGGALASLAAASLQGQNFTLTAYTYGQPRTGDQAYADYVDTVFTGASTMIRATHSNDGVPQIPAQSDGYRHHTTEYWESDDSSSAEGTYQCTGQEPQDCNQSEKGYGIGNGGVGINLAHLTYFGISIGNPLNPNAAC</sequence>
<dbReference type="InterPro" id="IPR002921">
    <property type="entry name" value="Fungal_lipase-type"/>
</dbReference>
<feature type="chain" id="PRO_5002543916" evidence="4">
    <location>
        <begin position="17"/>
        <end position="288"/>
    </location>
</feature>
<proteinExistence type="predicted"/>
<protein>
    <submittedName>
        <fullName evidence="6">Putative feruloyl esterase a</fullName>
    </submittedName>
</protein>
<name>A0A0G2F638_9PEZI</name>
<feature type="compositionally biased region" description="Polar residues" evidence="3">
    <location>
        <begin position="235"/>
        <end position="247"/>
    </location>
</feature>
<gene>
    <name evidence="6" type="ORF">UCDDA912_g10386</name>
</gene>
<comment type="caution">
    <text evidence="6">The sequence shown here is derived from an EMBL/GenBank/DDBJ whole genome shotgun (WGS) entry which is preliminary data.</text>
</comment>
<keyword evidence="7" id="KW-1185">Reference proteome</keyword>
<dbReference type="SUPFAM" id="SSF53474">
    <property type="entry name" value="alpha/beta-Hydrolases"/>
    <property type="match status" value="1"/>
</dbReference>
<feature type="domain" description="Fungal lipase-type" evidence="5">
    <location>
        <begin position="79"/>
        <end position="216"/>
    </location>
</feature>
<keyword evidence="2" id="KW-0378">Hydrolase</keyword>
<evidence type="ECO:0000256" key="2">
    <source>
        <dbReference type="ARBA" id="ARBA00022801"/>
    </source>
</evidence>
<evidence type="ECO:0000259" key="5">
    <source>
        <dbReference type="Pfam" id="PF01764"/>
    </source>
</evidence>
<accession>A0A0G2F638</accession>
<dbReference type="OrthoDB" id="426718at2759"/>
<reference evidence="6 7" key="1">
    <citation type="submission" date="2015-05" db="EMBL/GenBank/DDBJ databases">
        <title>Distinctive expansion of gene families associated with plant cell wall degradation and secondary metabolism in the genomes of grapevine trunk pathogens.</title>
        <authorList>
            <person name="Lawrence D.P."/>
            <person name="Travadon R."/>
            <person name="Rolshausen P.E."/>
            <person name="Baumgartner K."/>
        </authorList>
    </citation>
    <scope>NUCLEOTIDE SEQUENCE [LARGE SCALE GENOMIC DNA]</scope>
    <source>
        <strain evidence="6">DA912</strain>
    </source>
</reference>
<dbReference type="Pfam" id="PF01764">
    <property type="entry name" value="Lipase_3"/>
    <property type="match status" value="1"/>
</dbReference>
<dbReference type="EMBL" id="LCUC01000651">
    <property type="protein sequence ID" value="KKY29691.1"/>
    <property type="molecule type" value="Genomic_DNA"/>
</dbReference>
<keyword evidence="1 4" id="KW-0732">Signal</keyword>
<dbReference type="PANTHER" id="PTHR46640">
    <property type="entry name" value="TRIACYLGLYCEROL LIPASE, PUTATIVE (AFU_ORTHOLOGUE AFUA_6G06510)-RELATED"/>
    <property type="match status" value="1"/>
</dbReference>
<feature type="signal peptide" evidence="4">
    <location>
        <begin position="1"/>
        <end position="16"/>
    </location>
</feature>
<evidence type="ECO:0000313" key="7">
    <source>
        <dbReference type="Proteomes" id="UP000034680"/>
    </source>
</evidence>
<dbReference type="Proteomes" id="UP000034680">
    <property type="component" value="Unassembled WGS sequence"/>
</dbReference>
<dbReference type="STRING" id="1214573.A0A0G2F638"/>
<dbReference type="InterPro" id="IPR029058">
    <property type="entry name" value="AB_hydrolase_fold"/>
</dbReference>
<evidence type="ECO:0000313" key="6">
    <source>
        <dbReference type="EMBL" id="KKY29691.1"/>
    </source>
</evidence>
<reference evidence="6 7" key="2">
    <citation type="submission" date="2015-05" db="EMBL/GenBank/DDBJ databases">
        <authorList>
            <person name="Morales-Cruz A."/>
            <person name="Amrine K.C."/>
            <person name="Cantu D."/>
        </authorList>
    </citation>
    <scope>NUCLEOTIDE SEQUENCE [LARGE SCALE GENOMIC DNA]</scope>
    <source>
        <strain evidence="6">DA912</strain>
    </source>
</reference>